<dbReference type="EMBL" id="KT988054">
    <property type="protein sequence ID" value="ARS43265.1"/>
    <property type="molecule type" value="Genomic_DNA"/>
</dbReference>
<protein>
    <submittedName>
        <fullName evidence="2">RfbG</fullName>
    </submittedName>
</protein>
<dbReference type="InterPro" id="IPR001173">
    <property type="entry name" value="Glyco_trans_2-like"/>
</dbReference>
<dbReference type="Gene3D" id="3.90.550.10">
    <property type="entry name" value="Spore Coat Polysaccharide Biosynthesis Protein SpsA, Chain A"/>
    <property type="match status" value="1"/>
</dbReference>
<dbReference type="PANTHER" id="PTHR22916:SF3">
    <property type="entry name" value="UDP-GLCNAC:BETAGAL BETA-1,3-N-ACETYLGLUCOSAMINYLTRANSFERASE-LIKE PROTEIN 1"/>
    <property type="match status" value="1"/>
</dbReference>
<dbReference type="GO" id="GO:0016758">
    <property type="term" value="F:hexosyltransferase activity"/>
    <property type="evidence" value="ECO:0007669"/>
    <property type="project" value="UniProtKB-ARBA"/>
</dbReference>
<dbReference type="InterPro" id="IPR029044">
    <property type="entry name" value="Nucleotide-diphossugar_trans"/>
</dbReference>
<reference evidence="2" key="1">
    <citation type="journal article" date="2017" name="Clin. Vaccine Immunol.">
        <title>Stable chromosomal expression of Shigella flexneri 2a and 3a O-antigens in the live Salmonella oral vaccine vector Ty21a.</title>
        <authorList>
            <person name="Dharmasena M.N."/>
            <person name="Osorio M."/>
            <person name="Takeda K."/>
            <person name="Stibitz S."/>
            <person name="Kopecko D.J."/>
        </authorList>
    </citation>
    <scope>NUCLEOTIDE SEQUENCE</scope>
</reference>
<organism evidence="2">
    <name type="scientific">Salmonella enterica subsp. enterica serovar Typhi x Shigella flexneri 2a</name>
    <dbReference type="NCBI Taxonomy" id="1985422"/>
    <lineage>
        <taxon>Bacteria</taxon>
        <taxon>Pseudomonadati</taxon>
        <taxon>Pseudomonadota</taxon>
        <taxon>Gammaproteobacteria</taxon>
        <taxon>Enterobacterales</taxon>
        <taxon>Enterobacteriaceae</taxon>
    </lineage>
</organism>
<dbReference type="Pfam" id="PF00535">
    <property type="entry name" value="Glycos_transf_2"/>
    <property type="match status" value="1"/>
</dbReference>
<sequence length="301" mass="35155">MHSSDQKRVAVLMATYNGECWIEEQLKSIIEQKDVDISIFISDDLSTDNTLNICEEFQLSYPSIINILPSVNKFGGAGKNFYRLIKDVDLENYDYICFSDQDDIWYKDKIKNAIDCLVFNNANCYSSNVIAYYPSGRKNLVDKAQSQTQFDYFFEAAGPGCTYVIKKETLIEFKKFIINNKNAAQDICLHDWFLYSFARTRNYSWYIDRKPTMLYRQHENNQVGANISFKAKYKRLGLVRNKWYRKEVTKIANALADDSFVNNQLGKGYIGNLILALSFWKLRRKKADKIYILLMLILNIF</sequence>
<evidence type="ECO:0000313" key="2">
    <source>
        <dbReference type="EMBL" id="ARS43265.1"/>
    </source>
</evidence>
<gene>
    <name evidence="2" type="primary">rfbG</name>
</gene>
<dbReference type="PANTHER" id="PTHR22916">
    <property type="entry name" value="GLYCOSYLTRANSFERASE"/>
    <property type="match status" value="1"/>
</dbReference>
<feature type="domain" description="Glycosyltransferase 2-like" evidence="1">
    <location>
        <begin position="11"/>
        <end position="143"/>
    </location>
</feature>
<dbReference type="EMBL" id="KT988055">
    <property type="protein sequence ID" value="ARS43282.1"/>
    <property type="molecule type" value="Genomic_DNA"/>
</dbReference>
<accession>A0A2D0WWB9</accession>
<dbReference type="AlphaFoldDB" id="A0A2D0WWB9"/>
<dbReference type="SUPFAM" id="SSF53448">
    <property type="entry name" value="Nucleotide-diphospho-sugar transferases"/>
    <property type="match status" value="1"/>
</dbReference>
<evidence type="ECO:0000259" key="1">
    <source>
        <dbReference type="Pfam" id="PF00535"/>
    </source>
</evidence>
<name>A0A2D0WWB9_9ENTR</name>
<proteinExistence type="predicted"/>